<feature type="domain" description="HTH tetR-type" evidence="6">
    <location>
        <begin position="6"/>
        <end position="65"/>
    </location>
</feature>
<reference evidence="7 8" key="1">
    <citation type="journal article" date="2008" name="Int. J. Syst. Evol. Microbiol.">
        <title>Nocardioides daphniae sp. nov., isolated from Daphnia cucullata (Crustacea: Cladocera).</title>
        <authorList>
            <person name="Toth E.M."/>
            <person name="Keki Z."/>
            <person name="Homonnay Z.G."/>
            <person name="Borsodi A.K."/>
            <person name="Marialigeti K."/>
            <person name="Schumann P."/>
        </authorList>
    </citation>
    <scope>NUCLEOTIDE SEQUENCE [LARGE SCALE GENOMIC DNA]</scope>
    <source>
        <strain evidence="7 8">JCM 16608</strain>
    </source>
</reference>
<dbReference type="InterPro" id="IPR036271">
    <property type="entry name" value="Tet_transcr_reg_TetR-rel_C_sf"/>
</dbReference>
<accession>A0A4P7UBH7</accession>
<dbReference type="EMBL" id="CP038462">
    <property type="protein sequence ID" value="QCC77522.1"/>
    <property type="molecule type" value="Genomic_DNA"/>
</dbReference>
<dbReference type="PANTHER" id="PTHR30055">
    <property type="entry name" value="HTH-TYPE TRANSCRIPTIONAL REGULATOR RUTR"/>
    <property type="match status" value="1"/>
</dbReference>
<dbReference type="SUPFAM" id="SSF48498">
    <property type="entry name" value="Tetracyclin repressor-like, C-terminal domain"/>
    <property type="match status" value="1"/>
</dbReference>
<evidence type="ECO:0000256" key="3">
    <source>
        <dbReference type="ARBA" id="ARBA00023163"/>
    </source>
</evidence>
<dbReference type="Proteomes" id="UP000297025">
    <property type="component" value="Chromosome"/>
</dbReference>
<organism evidence="7 8">
    <name type="scientific">Nocardioides daphniae</name>
    <dbReference type="NCBI Taxonomy" id="402297"/>
    <lineage>
        <taxon>Bacteria</taxon>
        <taxon>Bacillati</taxon>
        <taxon>Actinomycetota</taxon>
        <taxon>Actinomycetes</taxon>
        <taxon>Propionibacteriales</taxon>
        <taxon>Nocardioidaceae</taxon>
        <taxon>Nocardioides</taxon>
    </lineage>
</organism>
<dbReference type="GO" id="GO:0000976">
    <property type="term" value="F:transcription cis-regulatory region binding"/>
    <property type="evidence" value="ECO:0007669"/>
    <property type="project" value="TreeGrafter"/>
</dbReference>
<keyword evidence="3" id="KW-0804">Transcription</keyword>
<evidence type="ECO:0000256" key="2">
    <source>
        <dbReference type="ARBA" id="ARBA00023125"/>
    </source>
</evidence>
<dbReference type="PROSITE" id="PS50977">
    <property type="entry name" value="HTH_TETR_2"/>
    <property type="match status" value="1"/>
</dbReference>
<dbReference type="Pfam" id="PF21597">
    <property type="entry name" value="TetR_C_43"/>
    <property type="match status" value="1"/>
</dbReference>
<dbReference type="SUPFAM" id="SSF46689">
    <property type="entry name" value="Homeodomain-like"/>
    <property type="match status" value="1"/>
</dbReference>
<dbReference type="Pfam" id="PF00440">
    <property type="entry name" value="TetR_N"/>
    <property type="match status" value="1"/>
</dbReference>
<proteinExistence type="predicted"/>
<evidence type="ECO:0000256" key="1">
    <source>
        <dbReference type="ARBA" id="ARBA00023015"/>
    </source>
</evidence>
<sequence length="224" mass="23449">MRADAARRRARIVEEARRLFAAQGGNVALEAVAEASGVGIATLYRNFESRAALSDAVVLTILGDLRVAADEAVGELQGAGGEAGAAWERFVRRLVALDLGALTAAFAEHAAQHLSDEVRETQASTLSGVEEVLAAGREAHCVRGDVKALELVVLVGTLTRPQPAAVLEAAPELPQRLVDVVLDGLRRGADRGRLSSGLAQTPPAGSASSVIDGLSRSRWRASCR</sequence>
<feature type="DNA-binding region" description="H-T-H motif" evidence="4">
    <location>
        <begin position="28"/>
        <end position="47"/>
    </location>
</feature>
<evidence type="ECO:0000313" key="7">
    <source>
        <dbReference type="EMBL" id="QCC77522.1"/>
    </source>
</evidence>
<evidence type="ECO:0000259" key="6">
    <source>
        <dbReference type="PROSITE" id="PS50977"/>
    </source>
</evidence>
<keyword evidence="1" id="KW-0805">Transcription regulation</keyword>
<evidence type="ECO:0000256" key="5">
    <source>
        <dbReference type="SAM" id="MobiDB-lite"/>
    </source>
</evidence>
<evidence type="ECO:0000313" key="8">
    <source>
        <dbReference type="Proteomes" id="UP000297025"/>
    </source>
</evidence>
<dbReference type="PRINTS" id="PR00455">
    <property type="entry name" value="HTHTETR"/>
</dbReference>
<dbReference type="KEGG" id="ndp:E2C04_10665"/>
<dbReference type="AlphaFoldDB" id="A0A4P7UBH7"/>
<protein>
    <submittedName>
        <fullName evidence="7">TetR/AcrR family transcriptional regulator</fullName>
    </submittedName>
</protein>
<evidence type="ECO:0000256" key="4">
    <source>
        <dbReference type="PROSITE-ProRule" id="PRU00335"/>
    </source>
</evidence>
<gene>
    <name evidence="7" type="ORF">E2C04_10665</name>
</gene>
<dbReference type="InterPro" id="IPR009057">
    <property type="entry name" value="Homeodomain-like_sf"/>
</dbReference>
<dbReference type="InterPro" id="IPR001647">
    <property type="entry name" value="HTH_TetR"/>
</dbReference>
<dbReference type="OrthoDB" id="3382616at2"/>
<dbReference type="GO" id="GO:0003700">
    <property type="term" value="F:DNA-binding transcription factor activity"/>
    <property type="evidence" value="ECO:0007669"/>
    <property type="project" value="TreeGrafter"/>
</dbReference>
<feature type="region of interest" description="Disordered" evidence="5">
    <location>
        <begin position="192"/>
        <end position="224"/>
    </location>
</feature>
<dbReference type="InterPro" id="IPR050109">
    <property type="entry name" value="HTH-type_TetR-like_transc_reg"/>
</dbReference>
<keyword evidence="2 4" id="KW-0238">DNA-binding</keyword>
<dbReference type="InterPro" id="IPR049445">
    <property type="entry name" value="TetR_SbtR-like_C"/>
</dbReference>
<name>A0A4P7UBH7_9ACTN</name>
<dbReference type="Gene3D" id="1.10.357.10">
    <property type="entry name" value="Tetracycline Repressor, domain 2"/>
    <property type="match status" value="1"/>
</dbReference>
<dbReference type="PANTHER" id="PTHR30055:SF234">
    <property type="entry name" value="HTH-TYPE TRANSCRIPTIONAL REGULATOR BETI"/>
    <property type="match status" value="1"/>
</dbReference>